<evidence type="ECO:0000313" key="2">
    <source>
        <dbReference type="Proteomes" id="UP000828390"/>
    </source>
</evidence>
<reference evidence="1" key="2">
    <citation type="submission" date="2020-11" db="EMBL/GenBank/DDBJ databases">
        <authorList>
            <person name="McCartney M.A."/>
            <person name="Auch B."/>
            <person name="Kono T."/>
            <person name="Mallez S."/>
            <person name="Becker A."/>
            <person name="Gohl D.M."/>
            <person name="Silverstein K.A.T."/>
            <person name="Koren S."/>
            <person name="Bechman K.B."/>
            <person name="Herman A."/>
            <person name="Abrahante J.E."/>
            <person name="Garbe J."/>
        </authorList>
    </citation>
    <scope>NUCLEOTIDE SEQUENCE</scope>
    <source>
        <strain evidence="1">Duluth1</strain>
        <tissue evidence="1">Whole animal</tissue>
    </source>
</reference>
<evidence type="ECO:0000313" key="1">
    <source>
        <dbReference type="EMBL" id="KAH3855931.1"/>
    </source>
</evidence>
<name>A0A9D4R5J6_DREPO</name>
<dbReference type="AlphaFoldDB" id="A0A9D4R5J6"/>
<comment type="caution">
    <text evidence="1">The sequence shown here is derived from an EMBL/GenBank/DDBJ whole genome shotgun (WGS) entry which is preliminary data.</text>
</comment>
<reference evidence="1" key="1">
    <citation type="journal article" date="2019" name="bioRxiv">
        <title>The Genome of the Zebra Mussel, Dreissena polymorpha: A Resource for Invasive Species Research.</title>
        <authorList>
            <person name="McCartney M.A."/>
            <person name="Auch B."/>
            <person name="Kono T."/>
            <person name="Mallez S."/>
            <person name="Zhang Y."/>
            <person name="Obille A."/>
            <person name="Becker A."/>
            <person name="Abrahante J.E."/>
            <person name="Garbe J."/>
            <person name="Badalamenti J.P."/>
            <person name="Herman A."/>
            <person name="Mangelson H."/>
            <person name="Liachko I."/>
            <person name="Sullivan S."/>
            <person name="Sone E.D."/>
            <person name="Koren S."/>
            <person name="Silverstein K.A.T."/>
            <person name="Beckman K.B."/>
            <person name="Gohl D.M."/>
        </authorList>
    </citation>
    <scope>NUCLEOTIDE SEQUENCE</scope>
    <source>
        <strain evidence="1">Duluth1</strain>
        <tissue evidence="1">Whole animal</tissue>
    </source>
</reference>
<keyword evidence="2" id="KW-1185">Reference proteome</keyword>
<proteinExistence type="predicted"/>
<protein>
    <submittedName>
        <fullName evidence="1">Uncharacterized protein</fullName>
    </submittedName>
</protein>
<sequence>MTSEALNARVVPKTTCTEVILTPSKTRRRHNGKSSINDNVISCKTGNTYMQFETLAHLLHGRRLTGLSYSDAKAVGDSSFPNVTHRDITQRAQARARLIEQYRHR</sequence>
<organism evidence="1 2">
    <name type="scientific">Dreissena polymorpha</name>
    <name type="common">Zebra mussel</name>
    <name type="synonym">Mytilus polymorpha</name>
    <dbReference type="NCBI Taxonomy" id="45954"/>
    <lineage>
        <taxon>Eukaryota</taxon>
        <taxon>Metazoa</taxon>
        <taxon>Spiralia</taxon>
        <taxon>Lophotrochozoa</taxon>
        <taxon>Mollusca</taxon>
        <taxon>Bivalvia</taxon>
        <taxon>Autobranchia</taxon>
        <taxon>Heteroconchia</taxon>
        <taxon>Euheterodonta</taxon>
        <taxon>Imparidentia</taxon>
        <taxon>Neoheterodontei</taxon>
        <taxon>Myida</taxon>
        <taxon>Dreissenoidea</taxon>
        <taxon>Dreissenidae</taxon>
        <taxon>Dreissena</taxon>
    </lineage>
</organism>
<dbReference type="EMBL" id="JAIWYP010000003">
    <property type="protein sequence ID" value="KAH3855931.1"/>
    <property type="molecule type" value="Genomic_DNA"/>
</dbReference>
<accession>A0A9D4R5J6</accession>
<dbReference type="Proteomes" id="UP000828390">
    <property type="component" value="Unassembled WGS sequence"/>
</dbReference>
<gene>
    <name evidence="1" type="ORF">DPMN_098506</name>
</gene>